<feature type="transmembrane region" description="Helical" evidence="7">
    <location>
        <begin position="379"/>
        <end position="398"/>
    </location>
</feature>
<dbReference type="Pfam" id="PF01694">
    <property type="entry name" value="Rhomboid"/>
    <property type="match status" value="1"/>
</dbReference>
<keyword evidence="4" id="KW-0378">Hydrolase</keyword>
<dbReference type="InterPro" id="IPR035952">
    <property type="entry name" value="Rhomboid-like_sf"/>
</dbReference>
<dbReference type="GO" id="GO:0004252">
    <property type="term" value="F:serine-type endopeptidase activity"/>
    <property type="evidence" value="ECO:0007669"/>
    <property type="project" value="InterPro"/>
</dbReference>
<comment type="similarity">
    <text evidence="2">Belongs to the peptidase S54 family.</text>
</comment>
<feature type="domain" description="Peptidase S54 rhomboid" evidence="8">
    <location>
        <begin position="369"/>
        <end position="513"/>
    </location>
</feature>
<keyword evidence="3 7" id="KW-0812">Transmembrane</keyword>
<comment type="subcellular location">
    <subcellularLocation>
        <location evidence="1">Membrane</location>
        <topology evidence="1">Multi-pass membrane protein</topology>
    </subcellularLocation>
</comment>
<proteinExistence type="inferred from homology"/>
<evidence type="ECO:0000256" key="2">
    <source>
        <dbReference type="ARBA" id="ARBA00009045"/>
    </source>
</evidence>
<dbReference type="GO" id="GO:0016020">
    <property type="term" value="C:membrane"/>
    <property type="evidence" value="ECO:0007669"/>
    <property type="project" value="UniProtKB-SubCell"/>
</dbReference>
<dbReference type="HOGENOM" id="CLU_515532_0_0_3"/>
<feature type="transmembrane region" description="Helical" evidence="7">
    <location>
        <begin position="436"/>
        <end position="458"/>
    </location>
</feature>
<evidence type="ECO:0000313" key="10">
    <source>
        <dbReference type="Proteomes" id="UP000002384"/>
    </source>
</evidence>
<feature type="transmembrane region" description="Helical" evidence="7">
    <location>
        <begin position="495"/>
        <end position="514"/>
    </location>
</feature>
<dbReference type="InterPro" id="IPR022764">
    <property type="entry name" value="Peptidase_S54_rhomboid_dom"/>
</dbReference>
<feature type="transmembrane region" description="Helical" evidence="7">
    <location>
        <begin position="326"/>
        <end position="342"/>
    </location>
</feature>
<evidence type="ECO:0000313" key="9">
    <source>
        <dbReference type="EMBL" id="ACK69167.1"/>
    </source>
</evidence>
<keyword evidence="10" id="KW-1185">Reference proteome</keyword>
<dbReference type="Gene3D" id="1.20.1540.10">
    <property type="entry name" value="Rhomboid-like"/>
    <property type="match status" value="1"/>
</dbReference>
<evidence type="ECO:0000256" key="7">
    <source>
        <dbReference type="SAM" id="Phobius"/>
    </source>
</evidence>
<keyword evidence="5 7" id="KW-1133">Transmembrane helix</keyword>
<dbReference type="STRING" id="65393.PCC7424_0711"/>
<feature type="transmembrane region" description="Helical" evidence="7">
    <location>
        <begin position="57"/>
        <end position="75"/>
    </location>
</feature>
<dbReference type="EMBL" id="CP001291">
    <property type="protein sequence ID" value="ACK69167.1"/>
    <property type="molecule type" value="Genomic_DNA"/>
</dbReference>
<dbReference type="PANTHER" id="PTHR43731">
    <property type="entry name" value="RHOMBOID PROTEASE"/>
    <property type="match status" value="1"/>
</dbReference>
<dbReference type="InterPro" id="IPR050925">
    <property type="entry name" value="Rhomboid_protease_S54"/>
</dbReference>
<evidence type="ECO:0000256" key="5">
    <source>
        <dbReference type="ARBA" id="ARBA00022989"/>
    </source>
</evidence>
<feature type="transmembrane region" description="Helical" evidence="7">
    <location>
        <begin position="31"/>
        <end position="51"/>
    </location>
</feature>
<evidence type="ECO:0000259" key="8">
    <source>
        <dbReference type="Pfam" id="PF01694"/>
    </source>
</evidence>
<evidence type="ECO:0000256" key="1">
    <source>
        <dbReference type="ARBA" id="ARBA00004141"/>
    </source>
</evidence>
<feature type="transmembrane region" description="Helical" evidence="7">
    <location>
        <begin position="410"/>
        <end position="430"/>
    </location>
</feature>
<evidence type="ECO:0000256" key="6">
    <source>
        <dbReference type="ARBA" id="ARBA00023136"/>
    </source>
</evidence>
<protein>
    <submittedName>
        <fullName evidence="9">Rhomboid family protein</fullName>
    </submittedName>
</protein>
<dbReference type="PANTHER" id="PTHR43731:SF14">
    <property type="entry name" value="PRESENILIN-ASSOCIATED RHOMBOID-LIKE PROTEIN, MITOCHONDRIAL"/>
    <property type="match status" value="1"/>
</dbReference>
<dbReference type="SUPFAM" id="SSF144091">
    <property type="entry name" value="Rhomboid-like"/>
    <property type="match status" value="1"/>
</dbReference>
<feature type="transmembrane region" description="Helical" evidence="7">
    <location>
        <begin position="6"/>
        <end position="24"/>
    </location>
</feature>
<organism evidence="9 10">
    <name type="scientific">Gloeothece citriformis (strain PCC 7424)</name>
    <name type="common">Cyanothece sp. (strain PCC 7424)</name>
    <dbReference type="NCBI Taxonomy" id="65393"/>
    <lineage>
        <taxon>Bacteria</taxon>
        <taxon>Bacillati</taxon>
        <taxon>Cyanobacteriota</taxon>
        <taxon>Cyanophyceae</taxon>
        <taxon>Oscillatoriophycideae</taxon>
        <taxon>Chroococcales</taxon>
        <taxon>Aphanothecaceae</taxon>
        <taxon>Gloeothece</taxon>
        <taxon>Gloeothece citriformis</taxon>
    </lineage>
</organism>
<sequence length="515" mass="58592">MDLNDWLSLIVCCFCLGYLVRLIFSSPRQNIGWIIVGSAILAITLLMLYFMPSVAGLIGVILWGIFIVIPSLGFFKVNTLIYQQQYGKASQLTAWLCWLHPVDGWLQRTQILKALDLAQKGNLTKAIQILQRYSRSSYHSQVLLYLIKADWKNCLSWFNQSVPKAILLKDPVLINYYLRCLGETGNLNELLQGIDFFRSYLEKHGNKIEQNLSRMYGLAFCGQTSQVRELFKGVLSIYSKQTESFWILTSQMVADKKDTSRQHLLNLRMRQDLILSNAIEWRLCYPPVEPNLVLTQSSRTILFRLKTTVNGENTSKKVTKYTAKKPYITIFLILINLIYFGLEIKQGGSEDINILYNLGGLVPEEVENGQWWRLITANFLHYGWLHLSMNMMGLYFLGHFVELTLGRLRYLIAYLVSGIGSMSLYTLLSLKLEDSGQILVGASAAIMGLVGVLCAVFLRDWLKEKSSITARRLQMILVVIGLQFLFDWTVPEISILSHLLGLGLGFIVGGLLLIK</sequence>
<dbReference type="eggNOG" id="COG0705">
    <property type="taxonomic scope" value="Bacteria"/>
</dbReference>
<gene>
    <name evidence="9" type="ordered locus">PCC7424_0711</name>
</gene>
<dbReference type="AlphaFoldDB" id="B7KFX4"/>
<dbReference type="Proteomes" id="UP000002384">
    <property type="component" value="Chromosome"/>
</dbReference>
<name>B7KFX4_GLOC7</name>
<reference evidence="10" key="1">
    <citation type="journal article" date="2011" name="MBio">
        <title>Novel metabolic attributes of the genus Cyanothece, comprising a group of unicellular nitrogen-fixing Cyanobacteria.</title>
        <authorList>
            <person name="Bandyopadhyay A."/>
            <person name="Elvitigala T."/>
            <person name="Welsh E."/>
            <person name="Stockel J."/>
            <person name="Liberton M."/>
            <person name="Min H."/>
            <person name="Sherman L.A."/>
            <person name="Pakrasi H.B."/>
        </authorList>
    </citation>
    <scope>NUCLEOTIDE SEQUENCE [LARGE SCALE GENOMIC DNA]</scope>
    <source>
        <strain evidence="10">PCC 7424</strain>
    </source>
</reference>
<dbReference type="RefSeq" id="WP_012598114.1">
    <property type="nucleotide sequence ID" value="NC_011729.1"/>
</dbReference>
<evidence type="ECO:0000256" key="4">
    <source>
        <dbReference type="ARBA" id="ARBA00022801"/>
    </source>
</evidence>
<accession>B7KFX4</accession>
<keyword evidence="6 7" id="KW-0472">Membrane</keyword>
<evidence type="ECO:0000256" key="3">
    <source>
        <dbReference type="ARBA" id="ARBA00022692"/>
    </source>
</evidence>
<dbReference type="KEGG" id="cyc:PCC7424_0711"/>
<feature type="transmembrane region" description="Helical" evidence="7">
    <location>
        <begin position="470"/>
        <end position="489"/>
    </location>
</feature>